<organism evidence="4 5">
    <name type="scientific">Cupriavidus taiwanensis</name>
    <dbReference type="NCBI Taxonomy" id="164546"/>
    <lineage>
        <taxon>Bacteria</taxon>
        <taxon>Pseudomonadati</taxon>
        <taxon>Pseudomonadota</taxon>
        <taxon>Betaproteobacteria</taxon>
        <taxon>Burkholderiales</taxon>
        <taxon>Burkholderiaceae</taxon>
        <taxon>Cupriavidus</taxon>
    </lineage>
</organism>
<dbReference type="NCBIfam" id="TIGR01541">
    <property type="entry name" value="tape_meas_lam_C"/>
    <property type="match status" value="1"/>
</dbReference>
<name>A0A375IWP1_9BURK</name>
<dbReference type="InterPro" id="IPR009628">
    <property type="entry name" value="Phage_tape_measure_N"/>
</dbReference>
<evidence type="ECO:0000259" key="3">
    <source>
        <dbReference type="Pfam" id="PF09718"/>
    </source>
</evidence>
<dbReference type="AlphaFoldDB" id="A0A375IWP1"/>
<proteinExistence type="predicted"/>
<keyword evidence="1" id="KW-0175">Coiled coil</keyword>
<dbReference type="RefSeq" id="WP_116383030.1">
    <property type="nucleotide sequence ID" value="NZ_LS483233.1"/>
</dbReference>
<feature type="domain" description="Bacteriophage tail tape measure C-terminal" evidence="3">
    <location>
        <begin position="715"/>
        <end position="788"/>
    </location>
</feature>
<dbReference type="Proteomes" id="UP000256805">
    <property type="component" value="Unassembled WGS sequence"/>
</dbReference>
<dbReference type="InterPro" id="IPR006431">
    <property type="entry name" value="Phage_tape_meas_C"/>
</dbReference>
<evidence type="ECO:0000313" key="4">
    <source>
        <dbReference type="EMBL" id="SPR97347.1"/>
    </source>
</evidence>
<protein>
    <submittedName>
        <fullName evidence="4">Histone H1</fullName>
    </submittedName>
</protein>
<gene>
    <name evidence="4" type="ORF">CBM2634_A170077</name>
</gene>
<sequence length="927" mass="98139">MANETVVRVTADVAGYTAELDKARRSADVFIAAQEAAARRTKAAQDAIAEAAKNGTDASARAINSFVSQTARMADSVGKTRSQLLEQRAAQLGVSEAVSDYINKLKAAEQASTGGRRVQEALDGIGMSARQTAAAMRMVPAQMTDIVTQLAGGQSPLLILTQQGGQLRDMFGGFGPAVRAVGGFIAGLLNPVTILGGAAVGLAVAFEKGAGETRRFNDALTITGGVAGVSADQMATMAKVMSDTAGTQGKAAETLAALASTGKIAGSTFLELGNAAQAWEKATGAAIEKTVEEFVKLGEEPVKASQKLNEQYHYLTAAVFEQIAALEDQGRKEEAATLAQRTYASAMKERADQVVANVGYMQRAWAGLTSLAKGAWDAMLGVGRDATLADVRGAIERTKAEIAKLESSPGAQAGGVNRAALARARMNLEQLQAQAKPLEAANAAAEAKTAEQRRQDAVVAAQARLRDQEKATRSRADIRKEEIEQLNKDAKLVGMAADEYAKRLAAIEDKYKDPKGAKARQPKAFQDDAATRFLQQLREQDAATRAALESSERLTGAEKQQAEFLQKISDLKGKAILTAEQKSLLANQDQVKAQLAQNVENERALKLKTDIQKVEERSAAVSAQIGNMQRSQSEQYQRQLDATGRGTEAQKQAEAVRSIYREYKNLQLQLEKATPEAARGSAAYIEAQQRIRSGLDQSLQDYDAYYSSLREKQADWLNGATEAVANYAESSRNQMAQASSSFSSLFKGMEDVIVQFSTTGKLNFGSFAQAVIADLIRIQARAALSGIFSQLGNMVVGALGGSMQSSYGGIQGSTDFAGSPIDMSNPVGIEMRAAGGHVNAGQPYVVGEVGPEVFVPTGSGSIVPNDALSGPVAAGGGDVTITQHIHVDSRSDQASIMQAMMQAKNAAVAEVKQNLARGGDMRQLAGR</sequence>
<evidence type="ECO:0000313" key="5">
    <source>
        <dbReference type="Proteomes" id="UP000256805"/>
    </source>
</evidence>
<evidence type="ECO:0000256" key="1">
    <source>
        <dbReference type="SAM" id="Coils"/>
    </source>
</evidence>
<accession>A0A375IWP1</accession>
<evidence type="ECO:0000259" key="2">
    <source>
        <dbReference type="Pfam" id="PF06791"/>
    </source>
</evidence>
<reference evidence="4 5" key="1">
    <citation type="submission" date="2018-01" db="EMBL/GenBank/DDBJ databases">
        <authorList>
            <person name="Gaut B.S."/>
            <person name="Morton B.R."/>
            <person name="Clegg M.T."/>
            <person name="Duvall M.R."/>
        </authorList>
    </citation>
    <scope>NUCLEOTIDE SEQUENCE [LARGE SCALE GENOMIC DNA]</scope>
    <source>
        <strain evidence="4">Cupriavidus taiwanensis cmp 52</strain>
    </source>
</reference>
<dbReference type="Pfam" id="PF06791">
    <property type="entry name" value="TMP_2"/>
    <property type="match status" value="1"/>
</dbReference>
<dbReference type="Pfam" id="PF09718">
    <property type="entry name" value="Tape_meas_lam_C"/>
    <property type="match status" value="1"/>
</dbReference>
<feature type="domain" description="Bacteriophage tail tape measure N-terminal" evidence="2">
    <location>
        <begin position="122"/>
        <end position="323"/>
    </location>
</feature>
<dbReference type="EMBL" id="OVTA01000009">
    <property type="protein sequence ID" value="SPR97347.1"/>
    <property type="molecule type" value="Genomic_DNA"/>
</dbReference>
<feature type="coiled-coil region" evidence="1">
    <location>
        <begin position="388"/>
        <end position="448"/>
    </location>
</feature>
<dbReference type="Pfam" id="PF24622">
    <property type="entry name" value="TMP_4"/>
    <property type="match status" value="1"/>
</dbReference>